<organism evidence="2 3">
    <name type="scientific">Vibrio brasiliensis LMG 20546</name>
    <dbReference type="NCBI Taxonomy" id="945543"/>
    <lineage>
        <taxon>Bacteria</taxon>
        <taxon>Pseudomonadati</taxon>
        <taxon>Pseudomonadota</taxon>
        <taxon>Gammaproteobacteria</taxon>
        <taxon>Vibrionales</taxon>
        <taxon>Vibrionaceae</taxon>
        <taxon>Vibrio</taxon>
        <taxon>Vibrio oreintalis group</taxon>
    </lineage>
</organism>
<dbReference type="eggNOG" id="COG3156">
    <property type="taxonomic scope" value="Bacteria"/>
</dbReference>
<sequence>MNLIRGRGALTLVMSSILLAGVLVVSLGLFRNLFFHIKLAQNHTRSSQTYWLLEGGVECAYARLEQQADVLDLLSSDTSLTTFNYCKQQMTLERLSVAPLGNSLFAIRASKGSYALNKRFYYGAQTGITWLAGGWDIE</sequence>
<keyword evidence="1" id="KW-0472">Membrane</keyword>
<evidence type="ECO:0000313" key="3">
    <source>
        <dbReference type="Proteomes" id="UP000004371"/>
    </source>
</evidence>
<dbReference type="RefSeq" id="WP_006878653.1">
    <property type="nucleotide sequence ID" value="NZ_AEVS01000043.1"/>
</dbReference>
<protein>
    <submittedName>
        <fullName evidence="2">Uncharacterized protein</fullName>
    </submittedName>
</protein>
<dbReference type="STRING" id="945543.VIBR0546_01276"/>
<evidence type="ECO:0000313" key="2">
    <source>
        <dbReference type="EMBL" id="EGA66474.1"/>
    </source>
</evidence>
<dbReference type="AlphaFoldDB" id="E8LS57"/>
<keyword evidence="1" id="KW-1133">Transmembrane helix</keyword>
<comment type="caution">
    <text evidence="2">The sequence shown here is derived from an EMBL/GenBank/DDBJ whole genome shotgun (WGS) entry which is preliminary data.</text>
</comment>
<gene>
    <name evidence="2" type="ORF">VIBR0546_01276</name>
</gene>
<keyword evidence="3" id="KW-1185">Reference proteome</keyword>
<dbReference type="OrthoDB" id="5814101at2"/>
<dbReference type="Proteomes" id="UP000004371">
    <property type="component" value="Unassembled WGS sequence"/>
</dbReference>
<evidence type="ECO:0000256" key="1">
    <source>
        <dbReference type="SAM" id="Phobius"/>
    </source>
</evidence>
<dbReference type="EMBL" id="AEVS01000043">
    <property type="protein sequence ID" value="EGA66474.1"/>
    <property type="molecule type" value="Genomic_DNA"/>
</dbReference>
<keyword evidence="1" id="KW-0812">Transmembrane</keyword>
<reference evidence="2 3" key="1">
    <citation type="journal article" date="2012" name="Int. J. Syst. Evol. Microbiol.">
        <title>Vibrio caribbeanicus sp. nov., isolated from the marine sponge Scleritoderma cyanea.</title>
        <authorList>
            <person name="Hoffmann M."/>
            <person name="Monday S.R."/>
            <person name="Allard M.W."/>
            <person name="Strain E.A."/>
            <person name="Whittaker P."/>
            <person name="Naum M."/>
            <person name="McCarthy P.J."/>
            <person name="Lopez J.V."/>
            <person name="Fischer M."/>
            <person name="Brown E.W."/>
        </authorList>
    </citation>
    <scope>NUCLEOTIDE SEQUENCE [LARGE SCALE GENOMIC DNA]</scope>
    <source>
        <strain evidence="2 3">LMG 20546</strain>
    </source>
</reference>
<accession>E8LS57</accession>
<feature type="transmembrane region" description="Helical" evidence="1">
    <location>
        <begin position="12"/>
        <end position="30"/>
    </location>
</feature>
<proteinExistence type="predicted"/>
<name>E8LS57_9VIBR</name>